<dbReference type="AlphaFoldDB" id="A0A9W7TII8"/>
<comment type="caution">
    <text evidence="2">The sequence shown here is derived from an EMBL/GenBank/DDBJ whole genome shotgun (WGS) entry which is preliminary data.</text>
</comment>
<accession>A0A9W7TII8</accession>
<dbReference type="EMBL" id="JAFHDT010000018">
    <property type="protein sequence ID" value="KAI7796702.1"/>
    <property type="molecule type" value="Genomic_DNA"/>
</dbReference>
<dbReference type="Proteomes" id="UP001059041">
    <property type="component" value="Linkage Group LG18"/>
</dbReference>
<feature type="region of interest" description="Disordered" evidence="1">
    <location>
        <begin position="246"/>
        <end position="268"/>
    </location>
</feature>
<feature type="region of interest" description="Disordered" evidence="1">
    <location>
        <begin position="762"/>
        <end position="786"/>
    </location>
</feature>
<name>A0A9W7TII8_TRIRA</name>
<protein>
    <submittedName>
        <fullName evidence="2">Calymmin</fullName>
    </submittedName>
</protein>
<keyword evidence="3" id="KW-1185">Reference proteome</keyword>
<evidence type="ECO:0000256" key="1">
    <source>
        <dbReference type="SAM" id="MobiDB-lite"/>
    </source>
</evidence>
<evidence type="ECO:0000313" key="2">
    <source>
        <dbReference type="EMBL" id="KAI7796702.1"/>
    </source>
</evidence>
<reference evidence="2" key="1">
    <citation type="submission" date="2021-02" db="EMBL/GenBank/DDBJ databases">
        <title>Comparative genomics reveals that relaxation of natural selection precedes convergent phenotypic evolution of cavefish.</title>
        <authorList>
            <person name="Peng Z."/>
        </authorList>
    </citation>
    <scope>NUCLEOTIDE SEQUENCE</scope>
    <source>
        <tissue evidence="2">Muscle</tissue>
    </source>
</reference>
<organism evidence="2 3">
    <name type="scientific">Triplophysa rosa</name>
    <name type="common">Cave loach</name>
    <dbReference type="NCBI Taxonomy" id="992332"/>
    <lineage>
        <taxon>Eukaryota</taxon>
        <taxon>Metazoa</taxon>
        <taxon>Chordata</taxon>
        <taxon>Craniata</taxon>
        <taxon>Vertebrata</taxon>
        <taxon>Euteleostomi</taxon>
        <taxon>Actinopterygii</taxon>
        <taxon>Neopterygii</taxon>
        <taxon>Teleostei</taxon>
        <taxon>Ostariophysi</taxon>
        <taxon>Cypriniformes</taxon>
        <taxon>Nemacheilidae</taxon>
        <taxon>Triplophysa</taxon>
    </lineage>
</organism>
<sequence length="786" mass="80454">MLVGGYSLGPNSGSANIKGNGLSASLAAASGNGAAFKGQSVSLPAANGNGAMLKGYSASLPTANGNGATVKGQSFFPVAANGNGAFKGYGSSAAATQNGYGAKPNGAFVNTQSQPGYGGRSSLGNMGYPNNGGNGPKPGYGAKAGPYNGQAAKPQGSSLGNMGYPNNGGNGPKPGYGAKAGPYNGQAAKPQGSFLGNLGYPNSGINGPKPGYGAKAGPYNGQAAKPQGYSVPGGLSKGPYSKGINSGYTPAKNGKGGVSSGKGPKGETLSLNEQGGLPVSANTKGLLPQTEHETSTIFPSDFPSIMQQTKGPRPLLPQGKAPKPLAPQPVVPQGLPSNTLVQGASSYKPGKAYKPVAEAFSPSESSRIPQGKAPKPFHQVPQTVALAPEQGTLQEQNTRLLISQQIVPQRDISSTTSLVQGPQSKASRPETQLSVAFQPNQAMTQPWYPSTTNSAFGAGVSGYSVPGVNNGYKVFGGGHGSFPGAEFGNGYAGLQGGLPKGLGSEGKSQTKYGIGGRAFANSPHGYQSNLFEKYGNDGHQYGTKPYNVKAGFGGLPYNKQPLGYGGEKSSGKNGFEGFPYGGQPLGHGTDANLGISNPAVSYELLGPVTDGQSVDENRNLEAFPHGPVIDGQNSIDHFGEGEVPPQPDDPVILAAGDPPTKFTDKYGKDDFERIQPEVVSFPAAPTETPVRHIPAVTSFDSPEGSPLALVTGHVDSVVPDIVSEVSASPVPPQSEFPTLLLQPAPPQQIHIQQHLKFHFHPHGNSETGGKEGKHNLKGIFGNKYQE</sequence>
<gene>
    <name evidence="2" type="ORF">IRJ41_004526</name>
</gene>
<proteinExistence type="predicted"/>
<evidence type="ECO:0000313" key="3">
    <source>
        <dbReference type="Proteomes" id="UP001059041"/>
    </source>
</evidence>